<dbReference type="PANTHER" id="PTHR37016:SF7">
    <property type="entry name" value="NEUTRAL PROTEASE 2"/>
    <property type="match status" value="1"/>
</dbReference>
<dbReference type="AlphaFoldDB" id="A0A8H7ASV1"/>
<feature type="disulfide bond" evidence="15">
    <location>
        <begin position="263"/>
        <end position="281"/>
    </location>
</feature>
<evidence type="ECO:0000256" key="4">
    <source>
        <dbReference type="ARBA" id="ARBA00022525"/>
    </source>
</evidence>
<dbReference type="Pfam" id="PF02102">
    <property type="entry name" value="Peptidase_M35"/>
    <property type="match status" value="1"/>
</dbReference>
<evidence type="ECO:0000256" key="16">
    <source>
        <dbReference type="RuleBase" id="RU361126"/>
    </source>
</evidence>
<dbReference type="GO" id="GO:0004222">
    <property type="term" value="F:metalloendopeptidase activity"/>
    <property type="evidence" value="ECO:0007669"/>
    <property type="project" value="InterPro"/>
</dbReference>
<feature type="domain" description="Lysine-specific metallo-endopeptidase" evidence="17">
    <location>
        <begin position="206"/>
        <end position="350"/>
    </location>
</feature>
<comment type="caution">
    <text evidence="18">The sequence shown here is derived from an EMBL/GenBank/DDBJ whole genome shotgun (WGS) entry which is preliminary data.</text>
</comment>
<evidence type="ECO:0000256" key="13">
    <source>
        <dbReference type="PIRSR" id="PIRSR601384-1"/>
    </source>
</evidence>
<sequence length="361" mass="38620">MQTVVYFAAVAALVAPSLAHTIPRIIRRDAGLKVELSQVHATEVNAVMTNTGSESLKLLDYGTLMDKNPVQKLNVFKDGVEVGFTGVDMRYSMHGLTEDAFTTLEPGEAFMSVINIAALHDVAGGEYTVSTEGAIPYAALDTTDIAGSIAYESNLLPLTLSDDDVAVVPRAVPILDKRTILFGCFGREDAAQRESLGQLINVAPLAAAAARSGDPARFQEYFKTTDDAVRQNVAAKFDAIASESSSTTSGSTTYYCEDQFGYCSPNTLAYTLPSQNLIANCPLFYNRLSTLSTRCRAQDQTTTILHEFTHAPGVFGADSTQDLAYGYAAAVQLTAQQAVRNADTYALFANAVINNCSVLGS</sequence>
<dbReference type="SMART" id="SM01351">
    <property type="entry name" value="Aspzincin_M35"/>
    <property type="match status" value="1"/>
</dbReference>
<feature type="active site" evidence="13">
    <location>
        <position position="307"/>
    </location>
</feature>
<name>A0A8H7ASV1_9EURO</name>
<dbReference type="EMBL" id="JAACFV010000004">
    <property type="protein sequence ID" value="KAF7513749.1"/>
    <property type="molecule type" value="Genomic_DNA"/>
</dbReference>
<evidence type="ECO:0000256" key="8">
    <source>
        <dbReference type="ARBA" id="ARBA00022729"/>
    </source>
</evidence>
<dbReference type="InterPro" id="IPR024079">
    <property type="entry name" value="MetalloPept_cat_dom_sf"/>
</dbReference>
<accession>A0A8H7ASV1</accession>
<keyword evidence="5 16" id="KW-0645">Protease</keyword>
<evidence type="ECO:0000313" key="19">
    <source>
        <dbReference type="Proteomes" id="UP000606974"/>
    </source>
</evidence>
<dbReference type="GO" id="GO:0005576">
    <property type="term" value="C:extracellular region"/>
    <property type="evidence" value="ECO:0007669"/>
    <property type="project" value="UniProtKB-SubCell"/>
</dbReference>
<dbReference type="GO" id="GO:0006508">
    <property type="term" value="P:proteolysis"/>
    <property type="evidence" value="ECO:0007669"/>
    <property type="project" value="UniProtKB-KW"/>
</dbReference>
<evidence type="ECO:0000256" key="9">
    <source>
        <dbReference type="ARBA" id="ARBA00022801"/>
    </source>
</evidence>
<dbReference type="EC" id="3.4.24.39" evidence="16"/>
<evidence type="ECO:0000256" key="14">
    <source>
        <dbReference type="PIRSR" id="PIRSR601384-2"/>
    </source>
</evidence>
<dbReference type="InterPro" id="IPR050414">
    <property type="entry name" value="Fungal_M35_metalloproteases"/>
</dbReference>
<feature type="disulfide bond" evidence="15">
    <location>
        <begin position="184"/>
        <end position="256"/>
    </location>
</feature>
<evidence type="ECO:0000256" key="12">
    <source>
        <dbReference type="ARBA" id="ARBA00023145"/>
    </source>
</evidence>
<dbReference type="InterPro" id="IPR029463">
    <property type="entry name" value="Lys_MEP"/>
</dbReference>
<evidence type="ECO:0000313" key="18">
    <source>
        <dbReference type="EMBL" id="KAF7513749.1"/>
    </source>
</evidence>
<evidence type="ECO:0000256" key="3">
    <source>
        <dbReference type="ARBA" id="ARBA00010279"/>
    </source>
</evidence>
<feature type="binding site" evidence="14">
    <location>
        <position position="310"/>
    </location>
    <ligand>
        <name>Zn(2+)</name>
        <dbReference type="ChEBI" id="CHEBI:29105"/>
        <note>catalytic</note>
    </ligand>
</feature>
<keyword evidence="9 16" id="KW-0378">Hydrolase</keyword>
<comment type="cofactor">
    <cofactor evidence="14 16">
        <name>Zn(2+)</name>
        <dbReference type="ChEBI" id="CHEBI:29105"/>
    </cofactor>
    <text evidence="14 16">Binds 1 zinc ion per subunit.</text>
</comment>
<keyword evidence="12" id="KW-0865">Zymogen</keyword>
<feature type="chain" id="PRO_5034726344" description="Neutral protease 2" evidence="16">
    <location>
        <begin position="20"/>
        <end position="361"/>
    </location>
</feature>
<gene>
    <name evidence="18" type="ORF">GJ744_007800</name>
</gene>
<comment type="catalytic activity">
    <reaction evidence="1 16">
        <text>Preferential cleavage of bonds with hydrophobic residues in P1'. Also 3-Asn-|-Gln-4 and 8-Gly-|-Ser-9 bonds in insulin B chain.</text>
        <dbReference type="EC" id="3.4.24.39"/>
    </reaction>
</comment>
<evidence type="ECO:0000256" key="7">
    <source>
        <dbReference type="ARBA" id="ARBA00022723"/>
    </source>
</evidence>
<feature type="binding site" evidence="14">
    <location>
        <position position="306"/>
    </location>
    <ligand>
        <name>Zn(2+)</name>
        <dbReference type="ChEBI" id="CHEBI:29105"/>
        <note>catalytic</note>
    </ligand>
</feature>
<dbReference type="InterPro" id="IPR001384">
    <property type="entry name" value="Peptidase_M35"/>
</dbReference>
<evidence type="ECO:0000256" key="6">
    <source>
        <dbReference type="ARBA" id="ARBA00022685"/>
    </source>
</evidence>
<comment type="similarity">
    <text evidence="3 16">Belongs to the peptidase M35 family.</text>
</comment>
<dbReference type="SUPFAM" id="SSF55486">
    <property type="entry name" value="Metalloproteases ('zincins'), catalytic domain"/>
    <property type="match status" value="1"/>
</dbReference>
<keyword evidence="7 14" id="KW-0479">Metal-binding</keyword>
<dbReference type="Gene3D" id="3.40.390.10">
    <property type="entry name" value="Collagenase (Catalytic Domain)"/>
    <property type="match status" value="1"/>
</dbReference>
<evidence type="ECO:0000256" key="2">
    <source>
        <dbReference type="ARBA" id="ARBA00004613"/>
    </source>
</evidence>
<dbReference type="OrthoDB" id="412874at2759"/>
<dbReference type="CDD" id="cd11008">
    <property type="entry name" value="M35_deuterolysin_like"/>
    <property type="match status" value="1"/>
</dbReference>
<keyword evidence="10 14" id="KW-0862">Zinc</keyword>
<evidence type="ECO:0000259" key="17">
    <source>
        <dbReference type="SMART" id="SM01351"/>
    </source>
</evidence>
<keyword evidence="8 16" id="KW-0732">Signal</keyword>
<reference evidence="18" key="1">
    <citation type="submission" date="2020-02" db="EMBL/GenBank/DDBJ databases">
        <authorList>
            <person name="Palmer J.M."/>
        </authorList>
    </citation>
    <scope>NUCLEOTIDE SEQUENCE</scope>
    <source>
        <strain evidence="18">EPUS1.4</strain>
        <tissue evidence="18">Thallus</tissue>
    </source>
</reference>
<feature type="binding site" evidence="14">
    <location>
        <position position="322"/>
    </location>
    <ligand>
        <name>Zn(2+)</name>
        <dbReference type="ChEBI" id="CHEBI:29105"/>
        <note>catalytic</note>
    </ligand>
</feature>
<proteinExistence type="inferred from homology"/>
<evidence type="ECO:0000256" key="10">
    <source>
        <dbReference type="ARBA" id="ARBA00022833"/>
    </source>
</evidence>
<evidence type="ECO:0000256" key="5">
    <source>
        <dbReference type="ARBA" id="ARBA00022670"/>
    </source>
</evidence>
<comment type="function">
    <text evidence="16">Secreted metalloproteinase that allows assimilation of proteinaceous substrates. Shows high activities on basic nuclear substrates such as histone and protamine.</text>
</comment>
<dbReference type="Proteomes" id="UP000606974">
    <property type="component" value="Unassembled WGS sequence"/>
</dbReference>
<evidence type="ECO:0000256" key="11">
    <source>
        <dbReference type="ARBA" id="ARBA00023049"/>
    </source>
</evidence>
<keyword evidence="11 16" id="KW-0482">Metalloprotease</keyword>
<dbReference type="PANTHER" id="PTHR37016">
    <property type="match status" value="1"/>
</dbReference>
<comment type="subcellular location">
    <subcellularLocation>
        <location evidence="2 16">Secreted</location>
    </subcellularLocation>
</comment>
<dbReference type="PRINTS" id="PR00768">
    <property type="entry name" value="DEUTEROLYSIN"/>
</dbReference>
<organism evidence="18 19">
    <name type="scientific">Endocarpon pusillum</name>
    <dbReference type="NCBI Taxonomy" id="364733"/>
    <lineage>
        <taxon>Eukaryota</taxon>
        <taxon>Fungi</taxon>
        <taxon>Dikarya</taxon>
        <taxon>Ascomycota</taxon>
        <taxon>Pezizomycotina</taxon>
        <taxon>Eurotiomycetes</taxon>
        <taxon>Chaetothyriomycetidae</taxon>
        <taxon>Verrucariales</taxon>
        <taxon>Verrucariaceae</taxon>
        <taxon>Endocarpon</taxon>
    </lineage>
</organism>
<keyword evidence="6 16" id="KW-0165">Cleavage on pair of basic residues</keyword>
<evidence type="ECO:0000256" key="1">
    <source>
        <dbReference type="ARBA" id="ARBA00001187"/>
    </source>
</evidence>
<feature type="signal peptide" evidence="16">
    <location>
        <begin position="1"/>
        <end position="19"/>
    </location>
</feature>
<dbReference type="Gene3D" id="2.60.40.2970">
    <property type="match status" value="1"/>
</dbReference>
<dbReference type="GO" id="GO:0046872">
    <property type="term" value="F:metal ion binding"/>
    <property type="evidence" value="ECO:0007669"/>
    <property type="project" value="UniProtKB-KW"/>
</dbReference>
<protein>
    <recommendedName>
        <fullName evidence="16">Neutral protease 2</fullName>
        <ecNumber evidence="16">3.4.24.39</ecNumber>
    </recommendedName>
    <alternativeName>
        <fullName evidence="16">Deuterolysin</fullName>
    </alternativeName>
</protein>
<evidence type="ECO:0000256" key="15">
    <source>
        <dbReference type="PIRSR" id="PIRSR601384-3"/>
    </source>
</evidence>
<keyword evidence="19" id="KW-1185">Reference proteome</keyword>
<keyword evidence="4 16" id="KW-0964">Secreted</keyword>